<feature type="domain" description="ATPase F1/V1/A1 complex alpha/beta subunit nucleotide-binding" evidence="14">
    <location>
        <begin position="153"/>
        <end position="376"/>
    </location>
</feature>
<keyword evidence="11 12" id="KW-0066">ATP synthesis</keyword>
<dbReference type="Gene3D" id="2.40.30.20">
    <property type="match status" value="1"/>
</dbReference>
<keyword evidence="18" id="KW-1185">Reference proteome</keyword>
<dbReference type="SUPFAM" id="SSF52540">
    <property type="entry name" value="P-loop containing nucleoside triphosphate hydrolases"/>
    <property type="match status" value="1"/>
</dbReference>
<dbReference type="PANTHER" id="PTHR48082:SF2">
    <property type="entry name" value="ATP SYNTHASE SUBUNIT ALPHA, MITOCHONDRIAL"/>
    <property type="match status" value="1"/>
</dbReference>
<name>A0ABN6SC31_9BIFI</name>
<comment type="subcellular location">
    <subcellularLocation>
        <location evidence="12">Cell membrane</location>
        <topology evidence="12">Peripheral membrane protein</topology>
    </subcellularLocation>
    <subcellularLocation>
        <location evidence="1">Membrane</location>
    </subcellularLocation>
</comment>
<protein>
    <recommendedName>
        <fullName evidence="12">ATP synthase subunit alpha</fullName>
        <ecNumber evidence="12">7.1.2.2</ecNumber>
    </recommendedName>
    <alternativeName>
        <fullName evidence="12">ATP synthase F1 sector subunit alpha</fullName>
    </alternativeName>
    <alternativeName>
        <fullName evidence="12">F-ATPase subunit alpha</fullName>
    </alternativeName>
</protein>
<dbReference type="PANTHER" id="PTHR48082">
    <property type="entry name" value="ATP SYNTHASE SUBUNIT ALPHA, MITOCHONDRIAL"/>
    <property type="match status" value="1"/>
</dbReference>
<feature type="site" description="Required for activity" evidence="12">
    <location>
        <position position="374"/>
    </location>
</feature>
<dbReference type="Pfam" id="PF00306">
    <property type="entry name" value="ATP-synt_ab_C"/>
    <property type="match status" value="1"/>
</dbReference>
<dbReference type="Pfam" id="PF02874">
    <property type="entry name" value="ATP-synt_ab_N"/>
    <property type="match status" value="1"/>
</dbReference>
<reference evidence="17 18" key="1">
    <citation type="journal article" date="2023" name="Microbiol. Spectr.">
        <title>Symbiosis of Carpenter Bees with Uncharacterized Lactic Acid Bacteria Showing NAD Auxotrophy.</title>
        <authorList>
            <person name="Kawasaki S."/>
            <person name="Ozawa K."/>
            <person name="Mori T."/>
            <person name="Yamamoto A."/>
            <person name="Ito M."/>
            <person name="Ohkuma M."/>
            <person name="Sakamoto M."/>
            <person name="Matsutani M."/>
        </authorList>
    </citation>
    <scope>NUCLEOTIDE SEQUENCE [LARGE SCALE GENOMIC DNA]</scope>
    <source>
        <strain evidence="17 18">Kim37-2</strain>
    </source>
</reference>
<dbReference type="CDD" id="cd01132">
    <property type="entry name" value="F1-ATPase_alpha_CD"/>
    <property type="match status" value="1"/>
</dbReference>
<dbReference type="InterPro" id="IPR023366">
    <property type="entry name" value="ATP_synth_asu-like_sf"/>
</dbReference>
<dbReference type="CDD" id="cd18113">
    <property type="entry name" value="ATP-synt_F1_alpha_C"/>
    <property type="match status" value="1"/>
</dbReference>
<dbReference type="HAMAP" id="MF_01346">
    <property type="entry name" value="ATP_synth_alpha_bact"/>
    <property type="match status" value="1"/>
</dbReference>
<evidence type="ECO:0000256" key="12">
    <source>
        <dbReference type="HAMAP-Rule" id="MF_01346"/>
    </source>
</evidence>
<evidence type="ECO:0000256" key="1">
    <source>
        <dbReference type="ARBA" id="ARBA00004370"/>
    </source>
</evidence>
<keyword evidence="12" id="KW-0375">Hydrogen ion transport</keyword>
<evidence type="ECO:0000313" key="17">
    <source>
        <dbReference type="EMBL" id="BDR53674.1"/>
    </source>
</evidence>
<dbReference type="NCBIfam" id="TIGR00962">
    <property type="entry name" value="atpA"/>
    <property type="match status" value="1"/>
</dbReference>
<dbReference type="InterPro" id="IPR033732">
    <property type="entry name" value="ATP_synth_F1_a_nt-bd_dom"/>
</dbReference>
<dbReference type="InterPro" id="IPR027417">
    <property type="entry name" value="P-loop_NTPase"/>
</dbReference>
<evidence type="ECO:0000259" key="15">
    <source>
        <dbReference type="Pfam" id="PF00306"/>
    </source>
</evidence>
<keyword evidence="8 12" id="KW-0406">Ion transport</keyword>
<comment type="catalytic activity">
    <reaction evidence="12">
        <text>ATP + H2O + 4 H(+)(in) = ADP + phosphate + 5 H(+)(out)</text>
        <dbReference type="Rhea" id="RHEA:57720"/>
        <dbReference type="ChEBI" id="CHEBI:15377"/>
        <dbReference type="ChEBI" id="CHEBI:15378"/>
        <dbReference type="ChEBI" id="CHEBI:30616"/>
        <dbReference type="ChEBI" id="CHEBI:43474"/>
        <dbReference type="ChEBI" id="CHEBI:456216"/>
        <dbReference type="EC" id="7.1.2.2"/>
    </reaction>
</comment>
<dbReference type="CDD" id="cd18116">
    <property type="entry name" value="ATP-synt_F1_alpha_N"/>
    <property type="match status" value="1"/>
</dbReference>
<feature type="domain" description="ATP synthase alpha subunit C-terminal" evidence="15">
    <location>
        <begin position="383"/>
        <end position="507"/>
    </location>
</feature>
<dbReference type="InterPro" id="IPR038376">
    <property type="entry name" value="ATP_synth_asu_C_sf"/>
</dbReference>
<dbReference type="Gene3D" id="1.20.150.20">
    <property type="entry name" value="ATP synthase alpha/beta chain, C-terminal domain"/>
    <property type="match status" value="1"/>
</dbReference>
<evidence type="ECO:0000256" key="10">
    <source>
        <dbReference type="ARBA" id="ARBA00023196"/>
    </source>
</evidence>
<keyword evidence="5 12" id="KW-0547">Nucleotide-binding</keyword>
<dbReference type="InterPro" id="IPR036121">
    <property type="entry name" value="ATPase_F1/V1/A1_a/bsu_N_sf"/>
</dbReference>
<feature type="binding site" evidence="12">
    <location>
        <begin position="173"/>
        <end position="180"/>
    </location>
    <ligand>
        <name>ATP</name>
        <dbReference type="ChEBI" id="CHEBI:30616"/>
    </ligand>
</feature>
<dbReference type="SUPFAM" id="SSF50615">
    <property type="entry name" value="N-terminal domain of alpha and beta subunits of F1 ATP synthase"/>
    <property type="match status" value="1"/>
</dbReference>
<evidence type="ECO:0000256" key="6">
    <source>
        <dbReference type="ARBA" id="ARBA00022840"/>
    </source>
</evidence>
<feature type="region of interest" description="Disordered" evidence="13">
    <location>
        <begin position="516"/>
        <end position="548"/>
    </location>
</feature>
<evidence type="ECO:0000259" key="14">
    <source>
        <dbReference type="Pfam" id="PF00006"/>
    </source>
</evidence>
<dbReference type="Gene3D" id="3.40.50.300">
    <property type="entry name" value="P-loop containing nucleotide triphosphate hydrolases"/>
    <property type="match status" value="1"/>
</dbReference>
<keyword evidence="6 12" id="KW-0067">ATP-binding</keyword>
<dbReference type="NCBIfam" id="NF009884">
    <property type="entry name" value="PRK13343.1"/>
    <property type="match status" value="1"/>
</dbReference>
<keyword evidence="7 12" id="KW-1278">Translocase</keyword>
<evidence type="ECO:0000256" key="7">
    <source>
        <dbReference type="ARBA" id="ARBA00022967"/>
    </source>
</evidence>
<dbReference type="SUPFAM" id="SSF47917">
    <property type="entry name" value="C-terminal domain of alpha and beta subunits of F1 ATP synthase"/>
    <property type="match status" value="1"/>
</dbReference>
<dbReference type="EC" id="7.1.2.2" evidence="12"/>
<evidence type="ECO:0000256" key="8">
    <source>
        <dbReference type="ARBA" id="ARBA00023065"/>
    </source>
</evidence>
<gene>
    <name evidence="12 17" type="primary">atpA</name>
    <name evidence="17" type="ORF">KIM372_15810</name>
</gene>
<keyword evidence="3 12" id="KW-0813">Transport</keyword>
<organism evidence="17 18">
    <name type="scientific">Bombiscardovia nodaiensis</name>
    <dbReference type="NCBI Taxonomy" id="2932181"/>
    <lineage>
        <taxon>Bacteria</taxon>
        <taxon>Bacillati</taxon>
        <taxon>Actinomycetota</taxon>
        <taxon>Actinomycetes</taxon>
        <taxon>Bifidobacteriales</taxon>
        <taxon>Bifidobacteriaceae</taxon>
        <taxon>Bombiscardovia</taxon>
    </lineage>
</organism>
<keyword evidence="4 12" id="KW-1003">Cell membrane</keyword>
<comment type="function">
    <text evidence="12">Produces ATP from ADP in the presence of a proton gradient across the membrane. The alpha chain is a regulatory subunit.</text>
</comment>
<evidence type="ECO:0000256" key="9">
    <source>
        <dbReference type="ARBA" id="ARBA00023136"/>
    </source>
</evidence>
<dbReference type="InterPro" id="IPR000194">
    <property type="entry name" value="ATPase_F1/V1/A1_a/bsu_nucl-bd"/>
</dbReference>
<sequence>MAELTIDPAAVRKALDDFVESYQPSDTPTQEVGHVHTAGDGIAHVEGLPGCMANELLTFEDGTLGLAFNLDAREIGVVILGDFAGIEEGQEVHRTGEVLSVPVGEGYLGRTVNPLGQPIDGLGEIKTEGRRILEAQAPDVMHRHPVDEPMSTGIKAIDAMTPIGRGQRQLIIGDRQTGKTAIALDTIINQKANWESGDPSKQVRCIYVAIGQKGSTIASVRSSLEDAGAMEYTTIVASPASDSAGFKYIAPYTGSAIGQHWMYNGKHVLIVFDDLSKQAEAYRSISLLLRRPPGREAYPGDVFYLHSRLLERCAKLSDDLGGGSMTGLPIIETKANDVSAYIPTNVISITDGQIFLQSDLFNANQRPAVDVGISVSRVGGAAQTKALKKVSSTLKISLAQYRSLQSFAMFASDLDAASKAQLTRGARLTELLKQPQFSPYPMENQVVSVWIGTHGKLDELDLEDVLPFEHGLLDYLSHNTDILKTIRETGDFTADTEQALDQATDEFAKTFVTHEGKTLSGEQAPQEPEEVKVEQEKLVAQGSKAGER</sequence>
<evidence type="ECO:0000256" key="11">
    <source>
        <dbReference type="ARBA" id="ARBA00023310"/>
    </source>
</evidence>
<dbReference type="PROSITE" id="PS00152">
    <property type="entry name" value="ATPASE_ALPHA_BETA"/>
    <property type="match status" value="1"/>
</dbReference>
<comment type="similarity">
    <text evidence="2 12">Belongs to the ATPase alpha/beta chains family.</text>
</comment>
<dbReference type="InterPro" id="IPR005294">
    <property type="entry name" value="ATP_synth_F1_asu"/>
</dbReference>
<dbReference type="Pfam" id="PF00006">
    <property type="entry name" value="ATP-synt_ab"/>
    <property type="match status" value="1"/>
</dbReference>
<evidence type="ECO:0000256" key="3">
    <source>
        <dbReference type="ARBA" id="ARBA00022448"/>
    </source>
</evidence>
<keyword evidence="9 12" id="KW-0472">Membrane</keyword>
<dbReference type="EMBL" id="AP026798">
    <property type="protein sequence ID" value="BDR53674.1"/>
    <property type="molecule type" value="Genomic_DNA"/>
</dbReference>
<dbReference type="InterPro" id="IPR000793">
    <property type="entry name" value="ATP_synth_asu_C"/>
</dbReference>
<evidence type="ECO:0000256" key="5">
    <source>
        <dbReference type="ARBA" id="ARBA00022741"/>
    </source>
</evidence>
<dbReference type="InterPro" id="IPR020003">
    <property type="entry name" value="ATPase_a/bsu_AS"/>
</dbReference>
<proteinExistence type="inferred from homology"/>
<evidence type="ECO:0000313" key="18">
    <source>
        <dbReference type="Proteomes" id="UP001321766"/>
    </source>
</evidence>
<evidence type="ECO:0000259" key="16">
    <source>
        <dbReference type="Pfam" id="PF02874"/>
    </source>
</evidence>
<dbReference type="Proteomes" id="UP001321766">
    <property type="component" value="Chromosome"/>
</dbReference>
<evidence type="ECO:0000256" key="13">
    <source>
        <dbReference type="SAM" id="MobiDB-lite"/>
    </source>
</evidence>
<keyword evidence="10 12" id="KW-0139">CF(1)</keyword>
<dbReference type="InterPro" id="IPR004100">
    <property type="entry name" value="ATPase_F1/V1/A1_a/bsu_N"/>
</dbReference>
<accession>A0ABN6SC31</accession>
<evidence type="ECO:0000256" key="4">
    <source>
        <dbReference type="ARBA" id="ARBA00022475"/>
    </source>
</evidence>
<feature type="domain" description="ATPase F1/V1/A1 complex alpha/beta subunit N-terminal" evidence="16">
    <location>
        <begin position="29"/>
        <end position="96"/>
    </location>
</feature>
<evidence type="ECO:0000256" key="2">
    <source>
        <dbReference type="ARBA" id="ARBA00008936"/>
    </source>
</evidence>